<evidence type="ECO:0000256" key="5">
    <source>
        <dbReference type="ARBA" id="ARBA00023239"/>
    </source>
</evidence>
<name>A0A151GGC3_DRECN</name>
<evidence type="ECO:0000256" key="1">
    <source>
        <dbReference type="ARBA" id="ARBA00001933"/>
    </source>
</evidence>
<evidence type="ECO:0000313" key="7">
    <source>
        <dbReference type="EMBL" id="KYK56134.1"/>
    </source>
</evidence>
<dbReference type="Gene3D" id="4.10.280.50">
    <property type="match status" value="1"/>
</dbReference>
<keyword evidence="5" id="KW-0456">Lyase</keyword>
<comment type="similarity">
    <text evidence="2">Belongs to the group II decarboxylase family.</text>
</comment>
<accession>A0A151GGC3</accession>
<reference evidence="7 8" key="1">
    <citation type="journal article" date="2016" name="Sci. Rep.">
        <title>Insights into Adaptations to a Near-Obligate Nematode Endoparasitic Lifestyle from the Finished Genome of Drechmeria coniospora.</title>
        <authorList>
            <person name="Zhang L."/>
            <person name="Zhou Z."/>
            <person name="Guo Q."/>
            <person name="Fokkens L."/>
            <person name="Miskei M."/>
            <person name="Pocsi I."/>
            <person name="Zhang W."/>
            <person name="Chen M."/>
            <person name="Wang L."/>
            <person name="Sun Y."/>
            <person name="Donzelli B.G."/>
            <person name="Gibson D.M."/>
            <person name="Nelson D.R."/>
            <person name="Luo J.G."/>
            <person name="Rep M."/>
            <person name="Liu H."/>
            <person name="Yang S."/>
            <person name="Wang J."/>
            <person name="Krasnoff S.B."/>
            <person name="Xu Y."/>
            <person name="Molnar I."/>
            <person name="Lin M."/>
        </authorList>
    </citation>
    <scope>NUCLEOTIDE SEQUENCE [LARGE SCALE GENOMIC DNA]</scope>
    <source>
        <strain evidence="7 8">ARSEF 6962</strain>
    </source>
</reference>
<dbReference type="EMBL" id="LAYC01000003">
    <property type="protein sequence ID" value="KYK56134.1"/>
    <property type="molecule type" value="Genomic_DNA"/>
</dbReference>
<keyword evidence="8" id="KW-1185">Reference proteome</keyword>
<evidence type="ECO:0000256" key="4">
    <source>
        <dbReference type="ARBA" id="ARBA00022898"/>
    </source>
</evidence>
<comment type="cofactor">
    <cofactor evidence="1">
        <name>pyridoxal 5'-phosphate</name>
        <dbReference type="ChEBI" id="CHEBI:597326"/>
    </cofactor>
</comment>
<comment type="caution">
    <text evidence="7">The sequence shown here is derived from an EMBL/GenBank/DDBJ whole genome shotgun (WGS) entry which is preliminary data.</text>
</comment>
<gene>
    <name evidence="7" type="ORF">DCS_08101</name>
</gene>
<evidence type="ECO:0000313" key="8">
    <source>
        <dbReference type="Proteomes" id="UP000076580"/>
    </source>
</evidence>
<dbReference type="EC" id="4.1.1.15" evidence="3"/>
<dbReference type="STRING" id="98403.A0A151GGC3"/>
<dbReference type="FunFam" id="4.10.280.50:FF:000001">
    <property type="entry name" value="Glutamate decarboxylase"/>
    <property type="match status" value="1"/>
</dbReference>
<feature type="region of interest" description="Disordered" evidence="6">
    <location>
        <begin position="1"/>
        <end position="22"/>
    </location>
</feature>
<evidence type="ECO:0000256" key="6">
    <source>
        <dbReference type="SAM" id="MobiDB-lite"/>
    </source>
</evidence>
<organism evidence="7 8">
    <name type="scientific">Drechmeria coniospora</name>
    <name type="common">Nematophagous fungus</name>
    <name type="synonym">Meria coniospora</name>
    <dbReference type="NCBI Taxonomy" id="98403"/>
    <lineage>
        <taxon>Eukaryota</taxon>
        <taxon>Fungi</taxon>
        <taxon>Dikarya</taxon>
        <taxon>Ascomycota</taxon>
        <taxon>Pezizomycotina</taxon>
        <taxon>Sordariomycetes</taxon>
        <taxon>Hypocreomycetidae</taxon>
        <taxon>Hypocreales</taxon>
        <taxon>Ophiocordycipitaceae</taxon>
        <taxon>Drechmeria</taxon>
    </lineage>
</organism>
<protein>
    <recommendedName>
        <fullName evidence="3">glutamate decarboxylase</fullName>
        <ecNumber evidence="3">4.1.1.15</ecNumber>
    </recommendedName>
</protein>
<dbReference type="Proteomes" id="UP000076580">
    <property type="component" value="Chromosome 03"/>
</dbReference>
<evidence type="ECO:0000256" key="3">
    <source>
        <dbReference type="ARBA" id="ARBA00012421"/>
    </source>
</evidence>
<dbReference type="GeneID" id="63720744"/>
<dbReference type="AlphaFoldDB" id="A0A151GGC3"/>
<evidence type="ECO:0000256" key="2">
    <source>
        <dbReference type="ARBA" id="ARBA00009533"/>
    </source>
</evidence>
<proteinExistence type="inferred from homology"/>
<dbReference type="InParanoid" id="A0A151GGC3"/>
<dbReference type="RefSeq" id="XP_040655486.1">
    <property type="nucleotide sequence ID" value="XM_040805382.1"/>
</dbReference>
<sequence length="91" mass="9912">MVHLTAIPHANGKGPSKTTASRKLVDTTKSLLQLSTDADDYSTSVYGSRFAAEDLPRNEIPEGQMPPNVAYRMIKDDLSLDNNPKLKSALP</sequence>
<keyword evidence="4" id="KW-0663">Pyridoxal phosphate</keyword>
<dbReference type="GO" id="GO:0004351">
    <property type="term" value="F:glutamate decarboxylase activity"/>
    <property type="evidence" value="ECO:0007669"/>
    <property type="project" value="UniProtKB-EC"/>
</dbReference>